<feature type="region of interest" description="Disordered" evidence="1">
    <location>
        <begin position="1"/>
        <end position="42"/>
    </location>
</feature>
<accession>C5FZT4</accession>
<dbReference type="InterPro" id="IPR052396">
    <property type="entry name" value="Meiotic_Drive_Suppr_Kinase"/>
</dbReference>
<dbReference type="STRING" id="554155.C5FZT4"/>
<dbReference type="Gene3D" id="1.10.510.10">
    <property type="entry name" value="Transferase(Phosphotransferase) domain 1"/>
    <property type="match status" value="1"/>
</dbReference>
<dbReference type="VEuPathDB" id="FungiDB:MCYG_08206"/>
<organism evidence="2 3">
    <name type="scientific">Arthroderma otae (strain ATCC MYA-4605 / CBS 113480)</name>
    <name type="common">Microsporum canis</name>
    <dbReference type="NCBI Taxonomy" id="554155"/>
    <lineage>
        <taxon>Eukaryota</taxon>
        <taxon>Fungi</taxon>
        <taxon>Dikarya</taxon>
        <taxon>Ascomycota</taxon>
        <taxon>Pezizomycotina</taxon>
        <taxon>Eurotiomycetes</taxon>
        <taxon>Eurotiomycetidae</taxon>
        <taxon>Onygenales</taxon>
        <taxon>Arthrodermataceae</taxon>
        <taxon>Microsporum</taxon>
    </lineage>
</organism>
<dbReference type="GeneID" id="9227351"/>
<feature type="compositionally biased region" description="Low complexity" evidence="1">
    <location>
        <begin position="399"/>
        <end position="413"/>
    </location>
</feature>
<dbReference type="PANTHER" id="PTHR37171:SF1">
    <property type="entry name" value="SERINE_THREONINE-PROTEIN KINASE YRZF-RELATED"/>
    <property type="match status" value="1"/>
</dbReference>
<dbReference type="PANTHER" id="PTHR37171">
    <property type="entry name" value="SERINE/THREONINE-PROTEIN KINASE YRZF-RELATED"/>
    <property type="match status" value="1"/>
</dbReference>
<feature type="compositionally biased region" description="Low complexity" evidence="1">
    <location>
        <begin position="452"/>
        <end position="464"/>
    </location>
</feature>
<feature type="region of interest" description="Disordered" evidence="1">
    <location>
        <begin position="392"/>
        <end position="489"/>
    </location>
</feature>
<dbReference type="OrthoDB" id="2156052at2759"/>
<proteinExistence type="predicted"/>
<evidence type="ECO:0000256" key="1">
    <source>
        <dbReference type="SAM" id="MobiDB-lite"/>
    </source>
</evidence>
<dbReference type="InterPro" id="IPR011009">
    <property type="entry name" value="Kinase-like_dom_sf"/>
</dbReference>
<protein>
    <recommendedName>
        <fullName evidence="4">Protein kinase domain-containing protein</fullName>
    </recommendedName>
</protein>
<keyword evidence="3" id="KW-1185">Reference proteome</keyword>
<dbReference type="RefSeq" id="XP_002843123.1">
    <property type="nucleotide sequence ID" value="XM_002843077.1"/>
</dbReference>
<gene>
    <name evidence="2" type="ORF">MCYG_08206</name>
</gene>
<dbReference type="AlphaFoldDB" id="C5FZT4"/>
<evidence type="ECO:0008006" key="4">
    <source>
        <dbReference type="Google" id="ProtNLM"/>
    </source>
</evidence>
<dbReference type="Proteomes" id="UP000002035">
    <property type="component" value="Unassembled WGS sequence"/>
</dbReference>
<dbReference type="eggNOG" id="ENOG502SJ0M">
    <property type="taxonomic scope" value="Eukaryota"/>
</dbReference>
<reference evidence="3" key="1">
    <citation type="journal article" date="2012" name="MBio">
        <title>Comparative genome analysis of Trichophyton rubrum and related dermatophytes reveals candidate genes involved in infection.</title>
        <authorList>
            <person name="Martinez D.A."/>
            <person name="Oliver B.G."/>
            <person name="Graeser Y."/>
            <person name="Goldberg J.M."/>
            <person name="Li W."/>
            <person name="Martinez-Rossi N.M."/>
            <person name="Monod M."/>
            <person name="Shelest E."/>
            <person name="Barton R.C."/>
            <person name="Birch E."/>
            <person name="Brakhage A.A."/>
            <person name="Chen Z."/>
            <person name="Gurr S.J."/>
            <person name="Heiman D."/>
            <person name="Heitman J."/>
            <person name="Kosti I."/>
            <person name="Rossi A."/>
            <person name="Saif S."/>
            <person name="Samalova M."/>
            <person name="Saunders C.W."/>
            <person name="Shea T."/>
            <person name="Summerbell R.C."/>
            <person name="Xu J."/>
            <person name="Young S."/>
            <person name="Zeng Q."/>
            <person name="Birren B.W."/>
            <person name="Cuomo C.A."/>
            <person name="White T.C."/>
        </authorList>
    </citation>
    <scope>NUCLEOTIDE SEQUENCE [LARGE SCALE GENOMIC DNA]</scope>
    <source>
        <strain evidence="3">ATCC MYA-4605 / CBS 113480</strain>
    </source>
</reference>
<dbReference type="EMBL" id="DS995708">
    <property type="protein sequence ID" value="EEQ35387.1"/>
    <property type="molecule type" value="Genomic_DNA"/>
</dbReference>
<evidence type="ECO:0000313" key="2">
    <source>
        <dbReference type="EMBL" id="EEQ35387.1"/>
    </source>
</evidence>
<evidence type="ECO:0000313" key="3">
    <source>
        <dbReference type="Proteomes" id="UP000002035"/>
    </source>
</evidence>
<dbReference type="SUPFAM" id="SSF56112">
    <property type="entry name" value="Protein kinase-like (PK-like)"/>
    <property type="match status" value="1"/>
</dbReference>
<dbReference type="OMA" id="CHELIAV"/>
<dbReference type="HOGENOM" id="CLU_010672_2_0_1"/>
<sequence length="714" mass="81673">MEELQRRLREAETRAEEEERLRREEERLRREAEDRAEEEGRLRREAERLQQTLESKINPATFESFIKSCHELIAVPLSIQPIHKSTKGSITSPTGRYCPTTLRSWTDFPRLREELFEKVFSLFHPSASPPVEAFLSKEGVKTVGNLVSRRHLGSELDLMSYERFAVEEHVTSILQELLKLDTKTKLPFLGSGVSFENHANTLSDTPEQTGRRPRSDQLCVFRKDREVETLLYIIEYKASHKLRPANLRFGLRPSNFWEDIVQAHEIPLDKQEKAIYNAQQLSGAAITQTFDYMIKEGVEYGYLTTSEVFVFLRIKEDDPRTLYYYLSEPVQDAEVQDSEPFPYSCTAISSVLALCLLALDSKKRDQEWRSLAISQLHKWVVDIEYVLAKMPPEERSRTPSESSYIPSSPLSSPIQEGQSRRSRRLRDSCADPDDTVNNPLSDSSEEDDPSDRSSQVPPGKRFISPPRPPPLKRQPQSQEERERKREPDRQYCTQKCLVGLGNGGALDQSCPNVALHQQMSHNGTHPISKAKVAMLLDSQLNNDRDNGCWPLMKLHGARGILFKMTLANYGYTFVGKGTIEGLVCHLQHEAKVYNALNKLQGSLIPVYLGSVNLKKPYITTGLDYIVHYLLLSWAGDSLDDIPCCDIDFHHEGRKLQKELGRYGVVHGDVRPANITWNSELSRPMLIDFDQARLKQKRPAIHSHSIKRARRNVSH</sequence>
<feature type="compositionally biased region" description="Basic and acidic residues" evidence="1">
    <location>
        <begin position="478"/>
        <end position="489"/>
    </location>
</feature>
<name>C5FZT4_ARTOC</name>